<feature type="transmembrane region" description="Helical" evidence="1">
    <location>
        <begin position="21"/>
        <end position="42"/>
    </location>
</feature>
<name>A0ABX2E7U9_9FLAO</name>
<sequence>MIKFFRKIRYNLLEKGKTSKYFKYAIGEIFLVVIGILIALQINNWNQKRLQKLTLSNYYERMHEELESSRNELDNLIFGIDSLVILNTKTLEILNSNNKDSLPTLQKTLGALGTAWGNNFNYPIVQEFMNEGYLTKVNNSKIKDELQAFSFQLNWFKTLDKGIGDQYSLTIEPFINKHLNYSQIALDRYKNTLVSGGPETDFEWLFNNLEAWNIITLKLELLVTQKEGLKEFKSMRERLTNLLSSELNLKL</sequence>
<keyword evidence="1" id="KW-0812">Transmembrane</keyword>
<evidence type="ECO:0000256" key="1">
    <source>
        <dbReference type="SAM" id="Phobius"/>
    </source>
</evidence>
<dbReference type="Proteomes" id="UP000805085">
    <property type="component" value="Unassembled WGS sequence"/>
</dbReference>
<keyword evidence="3" id="KW-1185">Reference proteome</keyword>
<dbReference type="RefSeq" id="WP_173301908.1">
    <property type="nucleotide sequence ID" value="NZ_JABRWQ010000006.1"/>
</dbReference>
<gene>
    <name evidence="2" type="ORF">HNV10_14645</name>
</gene>
<evidence type="ECO:0000313" key="3">
    <source>
        <dbReference type="Proteomes" id="UP000805085"/>
    </source>
</evidence>
<proteinExistence type="predicted"/>
<reference evidence="2 3" key="1">
    <citation type="journal article" date="2015" name="Int. J. Syst. Evol. Microbiol.">
        <title>Winogradskyella litoriviva sp. nov., isolated from coastal seawater.</title>
        <authorList>
            <person name="Nedashkovskaya O.I."/>
            <person name="Kukhlevskiy A.D."/>
            <person name="Zhukova N.V."/>
            <person name="Kim S.J."/>
            <person name="Rhee S.K."/>
            <person name="Mikhailov V.V."/>
        </authorList>
    </citation>
    <scope>NUCLEOTIDE SEQUENCE [LARGE SCALE GENOMIC DNA]</scope>
    <source>
        <strain evidence="2 3">KMM6491</strain>
    </source>
</reference>
<keyword evidence="1" id="KW-0472">Membrane</keyword>
<organism evidence="2 3">
    <name type="scientific">Winogradskyella litoriviva</name>
    <dbReference type="NCBI Taxonomy" id="1220182"/>
    <lineage>
        <taxon>Bacteria</taxon>
        <taxon>Pseudomonadati</taxon>
        <taxon>Bacteroidota</taxon>
        <taxon>Flavobacteriia</taxon>
        <taxon>Flavobacteriales</taxon>
        <taxon>Flavobacteriaceae</taxon>
        <taxon>Winogradskyella</taxon>
    </lineage>
</organism>
<dbReference type="EMBL" id="JABRWQ010000006">
    <property type="protein sequence ID" value="NRD24495.1"/>
    <property type="molecule type" value="Genomic_DNA"/>
</dbReference>
<protein>
    <submittedName>
        <fullName evidence="2">Uncharacterized protein</fullName>
    </submittedName>
</protein>
<accession>A0ABX2E7U9</accession>
<comment type="caution">
    <text evidence="2">The sequence shown here is derived from an EMBL/GenBank/DDBJ whole genome shotgun (WGS) entry which is preliminary data.</text>
</comment>
<keyword evidence="1" id="KW-1133">Transmembrane helix</keyword>
<evidence type="ECO:0000313" key="2">
    <source>
        <dbReference type="EMBL" id="NRD24495.1"/>
    </source>
</evidence>